<feature type="transmembrane region" description="Helical" evidence="1">
    <location>
        <begin position="159"/>
        <end position="179"/>
    </location>
</feature>
<dbReference type="Pfam" id="PF19845">
    <property type="entry name" value="DUF6320"/>
    <property type="match status" value="1"/>
</dbReference>
<feature type="transmembrane region" description="Helical" evidence="1">
    <location>
        <begin position="132"/>
        <end position="152"/>
    </location>
</feature>
<feature type="transmembrane region" description="Helical" evidence="1">
    <location>
        <begin position="101"/>
        <end position="126"/>
    </location>
</feature>
<proteinExistence type="predicted"/>
<feature type="transmembrane region" description="Helical" evidence="1">
    <location>
        <begin position="185"/>
        <end position="207"/>
    </location>
</feature>
<comment type="caution">
    <text evidence="2">The sequence shown here is derived from an EMBL/GenBank/DDBJ whole genome shotgun (WGS) entry which is preliminary data.</text>
</comment>
<evidence type="ECO:0000256" key="1">
    <source>
        <dbReference type="SAM" id="Phobius"/>
    </source>
</evidence>
<evidence type="ECO:0008006" key="4">
    <source>
        <dbReference type="Google" id="ProtNLM"/>
    </source>
</evidence>
<dbReference type="Proteomes" id="UP000653127">
    <property type="component" value="Unassembled WGS sequence"/>
</dbReference>
<sequence>MRYCESCKVSVVSGQRTCPLCHSDLADRNDQFEQAFPSAPVSSGAKRKTKLLIYLSIVVVAACVLIDFYTARSGHWPLIAAIGLAYLWLSIRFIRKSRRNIGMLALIQIFGISLLSFAIDSATGYYQWSTNYVIPFVLISAAGLMTAVMIFRPKRFRDYILYQLGISVLGIGMSAFLLWDKSTVMWTGVVGAAYSGLTILGIIIFTPRKTRHELKKRFHF</sequence>
<dbReference type="EMBL" id="JACRST010000003">
    <property type="protein sequence ID" value="MBC8545976.1"/>
    <property type="molecule type" value="Genomic_DNA"/>
</dbReference>
<reference evidence="2" key="1">
    <citation type="submission" date="2020-08" db="EMBL/GenBank/DDBJ databases">
        <title>Genome public.</title>
        <authorList>
            <person name="Liu C."/>
            <person name="Sun Q."/>
        </authorList>
    </citation>
    <scope>NUCLEOTIDE SEQUENCE</scope>
    <source>
        <strain evidence="2">NSJ-31</strain>
    </source>
</reference>
<dbReference type="AlphaFoldDB" id="A0A926I492"/>
<name>A0A926I492_9FIRM</name>
<accession>A0A926I492</accession>
<evidence type="ECO:0000313" key="3">
    <source>
        <dbReference type="Proteomes" id="UP000653127"/>
    </source>
</evidence>
<keyword evidence="1" id="KW-1133">Transmembrane helix</keyword>
<feature type="transmembrane region" description="Helical" evidence="1">
    <location>
        <begin position="76"/>
        <end position="94"/>
    </location>
</feature>
<dbReference type="RefSeq" id="WP_249282128.1">
    <property type="nucleotide sequence ID" value="NZ_JACRST010000003.1"/>
</dbReference>
<protein>
    <recommendedName>
        <fullName evidence="4">Zinc ribbon domain-containing protein</fullName>
    </recommendedName>
</protein>
<keyword evidence="3" id="KW-1185">Reference proteome</keyword>
<keyword evidence="1" id="KW-0812">Transmembrane</keyword>
<gene>
    <name evidence="2" type="ORF">H8711_03355</name>
</gene>
<feature type="transmembrane region" description="Helical" evidence="1">
    <location>
        <begin position="51"/>
        <end position="70"/>
    </location>
</feature>
<organism evidence="2 3">
    <name type="scientific">Ligaoa zhengdingensis</name>
    <dbReference type="NCBI Taxonomy" id="2763658"/>
    <lineage>
        <taxon>Bacteria</taxon>
        <taxon>Bacillati</taxon>
        <taxon>Bacillota</taxon>
        <taxon>Clostridia</taxon>
        <taxon>Eubacteriales</taxon>
        <taxon>Oscillospiraceae</taxon>
        <taxon>Ligaoa</taxon>
    </lineage>
</organism>
<keyword evidence="1" id="KW-0472">Membrane</keyword>
<evidence type="ECO:0000313" key="2">
    <source>
        <dbReference type="EMBL" id="MBC8545976.1"/>
    </source>
</evidence>
<dbReference type="InterPro" id="IPR046283">
    <property type="entry name" value="DUF6320"/>
</dbReference>